<dbReference type="SUPFAM" id="SSF53448">
    <property type="entry name" value="Nucleotide-diphospho-sugar transferases"/>
    <property type="match status" value="1"/>
</dbReference>
<dbReference type="Gene3D" id="3.90.550.10">
    <property type="entry name" value="Spore Coat Polysaccharide Biosynthesis Protein SpsA, Chain A"/>
    <property type="match status" value="1"/>
</dbReference>
<dbReference type="KEGG" id="smiz:4412673_00266"/>
<organism evidence="2 3">
    <name type="scientific">Sphingobacterium mizutaii</name>
    <dbReference type="NCBI Taxonomy" id="1010"/>
    <lineage>
        <taxon>Bacteria</taxon>
        <taxon>Pseudomonadati</taxon>
        <taxon>Bacteroidota</taxon>
        <taxon>Sphingobacteriia</taxon>
        <taxon>Sphingobacteriales</taxon>
        <taxon>Sphingobacteriaceae</taxon>
        <taxon>Sphingobacterium</taxon>
    </lineage>
</organism>
<dbReference type="GO" id="GO:0006487">
    <property type="term" value="P:protein N-linked glycosylation"/>
    <property type="evidence" value="ECO:0007669"/>
    <property type="project" value="TreeGrafter"/>
</dbReference>
<dbReference type="InterPro" id="IPR029044">
    <property type="entry name" value="Nucleotide-diphossugar_trans"/>
</dbReference>
<gene>
    <name evidence="2" type="ORF">SAMEA4412673_00266</name>
</gene>
<dbReference type="AlphaFoldDB" id="A0AAJ4X877"/>
<feature type="domain" description="Glycosyltransferase 2-like" evidence="1">
    <location>
        <begin position="7"/>
        <end position="147"/>
    </location>
</feature>
<dbReference type="CDD" id="cd04179">
    <property type="entry name" value="DPM_DPG-synthase_like"/>
    <property type="match status" value="1"/>
</dbReference>
<dbReference type="EMBL" id="LT906468">
    <property type="protein sequence ID" value="SNV38003.1"/>
    <property type="molecule type" value="Genomic_DNA"/>
</dbReference>
<sequence>MKDKVHVIVPVFNEDPEVLKETLHQLILKDYIVVLVDDGSLISASSYLEDYPIHHLRHIVNLGQGAALQTGISYSISIGGSVFATFDADGQHDPDDIERMVTSLTKDEVDIVLGSRFLENKSNIGWQRRLILQLARVINFIFTGVFMTDSHNGLRVFNLKGARLFIFKENRMAHATEILINLSKEKVAFQEYPVNITYSEYSKRKGQKNIDSLVVLKDLIFHKIFQ</sequence>
<evidence type="ECO:0000313" key="3">
    <source>
        <dbReference type="Proteomes" id="UP000215355"/>
    </source>
</evidence>
<protein>
    <submittedName>
        <fullName evidence="2">Undecaprenyl phosphate 4-deoxy-4-formamido-L-arabinose transferase</fullName>
    </submittedName>
</protein>
<dbReference type="PANTHER" id="PTHR10859">
    <property type="entry name" value="GLYCOSYL TRANSFERASE"/>
    <property type="match status" value="1"/>
</dbReference>
<evidence type="ECO:0000313" key="2">
    <source>
        <dbReference type="EMBL" id="SNV38003.1"/>
    </source>
</evidence>
<accession>A0AAJ4X877</accession>
<proteinExistence type="predicted"/>
<dbReference type="GO" id="GO:0016740">
    <property type="term" value="F:transferase activity"/>
    <property type="evidence" value="ECO:0007669"/>
    <property type="project" value="UniProtKB-KW"/>
</dbReference>
<dbReference type="InterPro" id="IPR001173">
    <property type="entry name" value="Glyco_trans_2-like"/>
</dbReference>
<dbReference type="PANTHER" id="PTHR10859:SF91">
    <property type="entry name" value="DOLICHYL-PHOSPHATE BETA-GLUCOSYLTRANSFERASE"/>
    <property type="match status" value="1"/>
</dbReference>
<dbReference type="Pfam" id="PF00535">
    <property type="entry name" value="Glycos_transf_2"/>
    <property type="match status" value="1"/>
</dbReference>
<keyword evidence="2" id="KW-0808">Transferase</keyword>
<dbReference type="Proteomes" id="UP000215355">
    <property type="component" value="Chromosome 1"/>
</dbReference>
<evidence type="ECO:0000259" key="1">
    <source>
        <dbReference type="Pfam" id="PF00535"/>
    </source>
</evidence>
<name>A0AAJ4X877_9SPHI</name>
<dbReference type="RefSeq" id="WP_093100938.1">
    <property type="nucleotide sequence ID" value="NZ_FNGK01000009.1"/>
</dbReference>
<reference evidence="2 3" key="1">
    <citation type="submission" date="2017-06" db="EMBL/GenBank/DDBJ databases">
        <authorList>
            <consortium name="Pathogen Informatics"/>
        </authorList>
    </citation>
    <scope>NUCLEOTIDE SEQUENCE [LARGE SCALE GENOMIC DNA]</scope>
    <source>
        <strain evidence="2 3">NCTC12149</strain>
    </source>
</reference>